<dbReference type="InterPro" id="IPR003870">
    <property type="entry name" value="DUF222"/>
</dbReference>
<dbReference type="Proteomes" id="UP000516957">
    <property type="component" value="Unassembled WGS sequence"/>
</dbReference>
<organism evidence="2 3">
    <name type="scientific">Nocardioides marinisabuli</name>
    <dbReference type="NCBI Taxonomy" id="419476"/>
    <lineage>
        <taxon>Bacteria</taxon>
        <taxon>Bacillati</taxon>
        <taxon>Actinomycetota</taxon>
        <taxon>Actinomycetes</taxon>
        <taxon>Propionibacteriales</taxon>
        <taxon>Nocardioidaceae</taxon>
        <taxon>Nocardioides</taxon>
    </lineage>
</organism>
<accession>A0A7Y9EY73</accession>
<dbReference type="CDD" id="cd00085">
    <property type="entry name" value="HNHc"/>
    <property type="match status" value="1"/>
</dbReference>
<keyword evidence="3" id="KW-1185">Reference proteome</keyword>
<comment type="caution">
    <text evidence="2">The sequence shown here is derived from an EMBL/GenBank/DDBJ whole genome shotgun (WGS) entry which is preliminary data.</text>
</comment>
<name>A0A7Y9EY73_9ACTN</name>
<feature type="domain" description="DUF222" evidence="1">
    <location>
        <begin position="41"/>
        <end position="363"/>
    </location>
</feature>
<dbReference type="EMBL" id="JACCBE010000001">
    <property type="protein sequence ID" value="NYD56011.1"/>
    <property type="molecule type" value="Genomic_DNA"/>
</dbReference>
<gene>
    <name evidence="2" type="ORF">BKA08_000249</name>
</gene>
<protein>
    <recommendedName>
        <fullName evidence="1">DUF222 domain-containing protein</fullName>
    </recommendedName>
</protein>
<dbReference type="RefSeq" id="WP_179613960.1">
    <property type="nucleotide sequence ID" value="NZ_JACCBE010000001.1"/>
</dbReference>
<sequence>MSTTAAHPIGSAVARAHAMLDEVAEVSAWSMSQAETAQALVEVARLEARWGEVRSRLLEHAETVGVQERNASPSLAVWHSNVTRTTKRESFRQVRLAEGLARHVPVREALGRGDLVGEQASVICTSLDALPDDLAPAVLEQATTALLEFAQVHDAKALRVLGRRILDVVAPEVGEAWEAELLDREEREAEKSSVFRMREDGHGRIRGSFTVPLLVGQVLERALLAFAAPKHQVATRATRATRVTGDYQDEPDEAPVPVRRPTAQRLGAAFVELVERLDPAALPRAGGVNATVVVTMTLESLQDGLAAATLDTGGRVSAATARRLACEAGIVPVVLGGRSEPLDVGRSQRLFTVPQRLALGVRDGGCTAKGCDAPPAMCHAHHEDFWCRDGHTKVERGRLLCPYHHRRIHDPEYETEVGGDNQVTFHRRT</sequence>
<evidence type="ECO:0000259" key="1">
    <source>
        <dbReference type="Pfam" id="PF02720"/>
    </source>
</evidence>
<reference evidence="2 3" key="1">
    <citation type="submission" date="2020-07" db="EMBL/GenBank/DDBJ databases">
        <title>Sequencing the genomes of 1000 actinobacteria strains.</title>
        <authorList>
            <person name="Klenk H.-P."/>
        </authorList>
    </citation>
    <scope>NUCLEOTIDE SEQUENCE [LARGE SCALE GENOMIC DNA]</scope>
    <source>
        <strain evidence="2 3">DSM 18965</strain>
    </source>
</reference>
<dbReference type="InterPro" id="IPR003615">
    <property type="entry name" value="HNH_nuc"/>
</dbReference>
<proteinExistence type="predicted"/>
<dbReference type="AlphaFoldDB" id="A0A7Y9EY73"/>
<dbReference type="Pfam" id="PF02720">
    <property type="entry name" value="DUF222"/>
    <property type="match status" value="1"/>
</dbReference>
<evidence type="ECO:0000313" key="2">
    <source>
        <dbReference type="EMBL" id="NYD56011.1"/>
    </source>
</evidence>
<evidence type="ECO:0000313" key="3">
    <source>
        <dbReference type="Proteomes" id="UP000516957"/>
    </source>
</evidence>